<evidence type="ECO:0000256" key="20">
    <source>
        <dbReference type="PROSITE-ProRule" id="PRU00206"/>
    </source>
</evidence>
<dbReference type="GO" id="GO:0097049">
    <property type="term" value="P:motor neuron apoptotic process"/>
    <property type="evidence" value="ECO:0007669"/>
    <property type="project" value="TreeGrafter"/>
</dbReference>
<name>A0A5F9CKJ1_RABIT</name>
<dbReference type="InterPro" id="IPR011029">
    <property type="entry name" value="DEATH-like_dom_sf"/>
</dbReference>
<dbReference type="GO" id="GO:0045121">
    <property type="term" value="C:membrane raft"/>
    <property type="evidence" value="ECO:0007669"/>
    <property type="project" value="UniProtKB-SubCell"/>
</dbReference>
<feature type="repeat" description="TNFR-Cys" evidence="20">
    <location>
        <begin position="277"/>
        <end position="314"/>
    </location>
</feature>
<dbReference type="STRING" id="9986.ENSOCUP00000033980"/>
<dbReference type="SUPFAM" id="SSF47986">
    <property type="entry name" value="DEATH domain"/>
    <property type="match status" value="1"/>
</dbReference>
<keyword evidence="10 22" id="KW-1133">Transmembrane helix</keyword>
<dbReference type="InterPro" id="IPR033999">
    <property type="entry name" value="TNFRSF6_N"/>
</dbReference>
<feature type="repeat" description="TNFR-Cys" evidence="20">
    <location>
        <begin position="233"/>
        <end position="276"/>
    </location>
</feature>
<dbReference type="SMART" id="SM00208">
    <property type="entry name" value="TNFR"/>
    <property type="match status" value="2"/>
</dbReference>
<keyword evidence="6" id="KW-0053">Apoptosis</keyword>
<keyword evidence="7" id="KW-0732">Signal</keyword>
<dbReference type="GO" id="GO:0031265">
    <property type="term" value="C:CD95 death-inducing signaling complex"/>
    <property type="evidence" value="ECO:0007669"/>
    <property type="project" value="TreeGrafter"/>
</dbReference>
<evidence type="ECO:0000256" key="15">
    <source>
        <dbReference type="ARBA" id="ARBA00023180"/>
    </source>
</evidence>
<dbReference type="Bgee" id="ENSOCUG00000008202">
    <property type="expression patterns" value="Expressed in blood and 16 other cell types or tissues"/>
</dbReference>
<dbReference type="InterPro" id="IPR033998">
    <property type="entry name" value="TNFRSF6_death"/>
</dbReference>
<feature type="region of interest" description="Disordered" evidence="21">
    <location>
        <begin position="206"/>
        <end position="227"/>
    </location>
</feature>
<reference evidence="25 26" key="1">
    <citation type="journal article" date="2011" name="Nature">
        <title>A high-resolution map of human evolutionary constraint using 29 mammals.</title>
        <authorList>
            <person name="Lindblad-Toh K."/>
            <person name="Garber M."/>
            <person name="Zuk O."/>
            <person name="Lin M.F."/>
            <person name="Parker B.J."/>
            <person name="Washietl S."/>
            <person name="Kheradpour P."/>
            <person name="Ernst J."/>
            <person name="Jordan G."/>
            <person name="Mauceli E."/>
            <person name="Ward L.D."/>
            <person name="Lowe C.B."/>
            <person name="Holloway A.K."/>
            <person name="Clamp M."/>
            <person name="Gnerre S."/>
            <person name="Alfoldi J."/>
            <person name="Beal K."/>
            <person name="Chang J."/>
            <person name="Clawson H."/>
            <person name="Cuff J."/>
            <person name="Di Palma F."/>
            <person name="Fitzgerald S."/>
            <person name="Flicek P."/>
            <person name="Guttman M."/>
            <person name="Hubisz M.J."/>
            <person name="Jaffe D.B."/>
            <person name="Jungreis I."/>
            <person name="Kent W.J."/>
            <person name="Kostka D."/>
            <person name="Lara M."/>
            <person name="Martins A.L."/>
            <person name="Massingham T."/>
            <person name="Moltke I."/>
            <person name="Raney B.J."/>
            <person name="Rasmussen M.D."/>
            <person name="Robinson J."/>
            <person name="Stark A."/>
            <person name="Vilella A.J."/>
            <person name="Wen J."/>
            <person name="Xie X."/>
            <person name="Zody M.C."/>
            <person name="Baldwin J."/>
            <person name="Bloom T."/>
            <person name="Chin C.W."/>
            <person name="Heiman D."/>
            <person name="Nicol R."/>
            <person name="Nusbaum C."/>
            <person name="Young S."/>
            <person name="Wilkinson J."/>
            <person name="Worley K.C."/>
            <person name="Kovar C.L."/>
            <person name="Muzny D.M."/>
            <person name="Gibbs R.A."/>
            <person name="Cree A."/>
            <person name="Dihn H.H."/>
            <person name="Fowler G."/>
            <person name="Jhangiani S."/>
            <person name="Joshi V."/>
            <person name="Lee S."/>
            <person name="Lewis L.R."/>
            <person name="Nazareth L.V."/>
            <person name="Okwuonu G."/>
            <person name="Santibanez J."/>
            <person name="Warren W.C."/>
            <person name="Mardis E.R."/>
            <person name="Weinstock G.M."/>
            <person name="Wilson R.K."/>
            <person name="Delehaunty K."/>
            <person name="Dooling D."/>
            <person name="Fronik C."/>
            <person name="Fulton L."/>
            <person name="Fulton B."/>
            <person name="Graves T."/>
            <person name="Minx P."/>
            <person name="Sodergren E."/>
            <person name="Birney E."/>
            <person name="Margulies E.H."/>
            <person name="Herrero J."/>
            <person name="Green E.D."/>
            <person name="Haussler D."/>
            <person name="Siepel A."/>
            <person name="Goldman N."/>
            <person name="Pollard K.S."/>
            <person name="Pedersen J.S."/>
            <person name="Lander E.S."/>
            <person name="Kellis M."/>
        </authorList>
    </citation>
    <scope>NUCLEOTIDE SEQUENCE [LARGE SCALE GENOMIC DNA]</scope>
    <source>
        <strain evidence="25 26">Thorbecke inbred</strain>
    </source>
</reference>
<dbReference type="GO" id="GO:0005516">
    <property type="term" value="F:calmodulin binding"/>
    <property type="evidence" value="ECO:0007669"/>
    <property type="project" value="UniProtKB-KW"/>
</dbReference>
<evidence type="ECO:0000256" key="2">
    <source>
        <dbReference type="ARBA" id="ARBA00004285"/>
    </source>
</evidence>
<evidence type="ECO:0000256" key="1">
    <source>
        <dbReference type="ARBA" id="ARBA00004251"/>
    </source>
</evidence>
<comment type="caution">
    <text evidence="20">Lacks conserved residue(s) required for the propagation of feature annotation.</text>
</comment>
<keyword evidence="12" id="KW-0564">Palmitate</keyword>
<feature type="domain" description="TNFR-Cys" evidence="24">
    <location>
        <begin position="233"/>
        <end position="276"/>
    </location>
</feature>
<evidence type="ECO:0000256" key="19">
    <source>
        <dbReference type="ARBA" id="ARBA00032502"/>
    </source>
</evidence>
<proteinExistence type="predicted"/>
<dbReference type="Proteomes" id="UP000001811">
    <property type="component" value="Chromosome 18"/>
</dbReference>
<feature type="compositionally biased region" description="Low complexity" evidence="21">
    <location>
        <begin position="176"/>
        <end position="187"/>
    </location>
</feature>
<reference evidence="25" key="2">
    <citation type="submission" date="2025-08" db="UniProtKB">
        <authorList>
            <consortium name="Ensembl"/>
        </authorList>
    </citation>
    <scope>IDENTIFICATION</scope>
    <source>
        <strain evidence="25">Thorbecke</strain>
    </source>
</reference>
<dbReference type="InParanoid" id="A0A5F9CKJ1"/>
<evidence type="ECO:0000256" key="18">
    <source>
        <dbReference type="ARBA" id="ARBA00032338"/>
    </source>
</evidence>
<feature type="compositionally biased region" description="Polar residues" evidence="21">
    <location>
        <begin position="162"/>
        <end position="171"/>
    </location>
</feature>
<dbReference type="Gene3D" id="1.10.533.10">
    <property type="entry name" value="Death Domain, Fas"/>
    <property type="match status" value="1"/>
</dbReference>
<organism evidence="25 26">
    <name type="scientific">Oryctolagus cuniculus</name>
    <name type="common">Rabbit</name>
    <dbReference type="NCBI Taxonomy" id="9986"/>
    <lineage>
        <taxon>Eukaryota</taxon>
        <taxon>Metazoa</taxon>
        <taxon>Chordata</taxon>
        <taxon>Craniata</taxon>
        <taxon>Vertebrata</taxon>
        <taxon>Euteleostomi</taxon>
        <taxon>Mammalia</taxon>
        <taxon>Eutheria</taxon>
        <taxon>Euarchontoglires</taxon>
        <taxon>Glires</taxon>
        <taxon>Lagomorpha</taxon>
        <taxon>Leporidae</taxon>
        <taxon>Oryctolagus</taxon>
    </lineage>
</organism>
<dbReference type="FunCoup" id="A0A5F9CKJ1">
    <property type="interactions" value="223"/>
</dbReference>
<dbReference type="GO" id="GO:0043066">
    <property type="term" value="P:negative regulation of apoptotic process"/>
    <property type="evidence" value="ECO:0007669"/>
    <property type="project" value="TreeGrafter"/>
</dbReference>
<evidence type="ECO:0000259" key="24">
    <source>
        <dbReference type="PROSITE" id="PS50050"/>
    </source>
</evidence>
<evidence type="ECO:0000256" key="14">
    <source>
        <dbReference type="ARBA" id="ARBA00023170"/>
    </source>
</evidence>
<dbReference type="SMART" id="SM00005">
    <property type="entry name" value="DEATH"/>
    <property type="match status" value="1"/>
</dbReference>
<feature type="compositionally biased region" description="Low complexity" evidence="21">
    <location>
        <begin position="24"/>
        <end position="33"/>
    </location>
</feature>
<dbReference type="GO" id="GO:0005031">
    <property type="term" value="F:tumor necrosis factor receptor activity"/>
    <property type="evidence" value="ECO:0007669"/>
    <property type="project" value="TreeGrafter"/>
</dbReference>
<keyword evidence="5 22" id="KW-0812">Transmembrane</keyword>
<dbReference type="GO" id="GO:0032872">
    <property type="term" value="P:regulation of stress-activated MAPK cascade"/>
    <property type="evidence" value="ECO:0007669"/>
    <property type="project" value="TreeGrafter"/>
</dbReference>
<keyword evidence="13" id="KW-1015">Disulfide bond</keyword>
<dbReference type="CDD" id="cd08316">
    <property type="entry name" value="Death_FAS_TNFRSF6"/>
    <property type="match status" value="1"/>
</dbReference>
<dbReference type="GO" id="GO:0006924">
    <property type="term" value="P:activation-induced cell death of T cells"/>
    <property type="evidence" value="ECO:0007669"/>
    <property type="project" value="TreeGrafter"/>
</dbReference>
<dbReference type="PANTHER" id="PTHR46874:SF1">
    <property type="entry name" value="TUMOR NECROSIS FACTOR RECEPTOR SUPERFAMILY MEMBER 6"/>
    <property type="match status" value="1"/>
</dbReference>
<keyword evidence="26" id="KW-1185">Reference proteome</keyword>
<keyword evidence="16" id="KW-0449">Lipoprotein</keyword>
<dbReference type="SUPFAM" id="SSF57586">
    <property type="entry name" value="TNF receptor-like"/>
    <property type="match status" value="1"/>
</dbReference>
<keyword evidence="9" id="KW-0112">Calmodulin-binding</keyword>
<dbReference type="FunFam" id="1.10.533.10:FF:000057">
    <property type="entry name" value="Tumor necrosis factor receptor superfamily member 6"/>
    <property type="match status" value="1"/>
</dbReference>
<evidence type="ECO:0000256" key="10">
    <source>
        <dbReference type="ARBA" id="ARBA00022989"/>
    </source>
</evidence>
<dbReference type="SMR" id="A0A5F9CKJ1"/>
<dbReference type="AlphaFoldDB" id="A0A5F9CKJ1"/>
<evidence type="ECO:0000256" key="5">
    <source>
        <dbReference type="ARBA" id="ARBA00022692"/>
    </source>
</evidence>
<evidence type="ECO:0000256" key="3">
    <source>
        <dbReference type="ARBA" id="ARBA00015761"/>
    </source>
</evidence>
<dbReference type="PROSITE" id="PS50017">
    <property type="entry name" value="DEATH_DOMAIN"/>
    <property type="match status" value="1"/>
</dbReference>
<dbReference type="Ensembl" id="ENSOCUT00000055888.1">
    <property type="protein sequence ID" value="ENSOCUP00000033980.1"/>
    <property type="gene ID" value="ENSOCUG00000008202.4"/>
</dbReference>
<dbReference type="InterPro" id="IPR000488">
    <property type="entry name" value="Death_dom"/>
</dbReference>
<keyword evidence="11 22" id="KW-0472">Membrane</keyword>
<evidence type="ECO:0000256" key="13">
    <source>
        <dbReference type="ARBA" id="ARBA00023157"/>
    </source>
</evidence>
<keyword evidence="15" id="KW-0325">Glycoprotein</keyword>
<evidence type="ECO:0000256" key="6">
    <source>
        <dbReference type="ARBA" id="ARBA00022703"/>
    </source>
</evidence>
<dbReference type="PANTHER" id="PTHR46874">
    <property type="entry name" value="TUMOR NECROSIS FACTOR RECEPTOR SUPERFAMILY MEMBER 6"/>
    <property type="match status" value="1"/>
</dbReference>
<evidence type="ECO:0000313" key="26">
    <source>
        <dbReference type="Proteomes" id="UP000001811"/>
    </source>
</evidence>
<evidence type="ECO:0000256" key="21">
    <source>
        <dbReference type="SAM" id="MobiDB-lite"/>
    </source>
</evidence>
<dbReference type="PRINTS" id="PR01680">
    <property type="entry name" value="TNFACTORR6"/>
</dbReference>
<feature type="transmembrane region" description="Helical" evidence="22">
    <location>
        <begin position="326"/>
        <end position="343"/>
    </location>
</feature>
<gene>
    <name evidence="25" type="primary">FAS</name>
</gene>
<dbReference type="InterPro" id="IPR008063">
    <property type="entry name" value="Fas_rcpt"/>
</dbReference>
<keyword evidence="4" id="KW-1003">Cell membrane</keyword>
<dbReference type="EMBL" id="AAGW02036413">
    <property type="status" value="NOT_ANNOTATED_CDS"/>
    <property type="molecule type" value="Genomic_DNA"/>
</dbReference>
<evidence type="ECO:0000256" key="22">
    <source>
        <dbReference type="SAM" id="Phobius"/>
    </source>
</evidence>
<feature type="region of interest" description="Disordered" evidence="21">
    <location>
        <begin position="1"/>
        <end position="187"/>
    </location>
</feature>
<feature type="domain" description="Death" evidence="23">
    <location>
        <begin position="377"/>
        <end position="461"/>
    </location>
</feature>
<dbReference type="GeneTree" id="ENSGT00950000183126"/>
<dbReference type="GO" id="GO:0097527">
    <property type="term" value="P:necroptotic signaling pathway"/>
    <property type="evidence" value="ECO:0007669"/>
    <property type="project" value="TreeGrafter"/>
</dbReference>
<dbReference type="Gene3D" id="2.10.50.10">
    <property type="entry name" value="Tumor Necrosis Factor Receptor, subunit A, domain 2"/>
    <property type="match status" value="2"/>
</dbReference>
<evidence type="ECO:0000313" key="25">
    <source>
        <dbReference type="Ensembl" id="ENSOCUP00000033980.1"/>
    </source>
</evidence>
<evidence type="ECO:0000256" key="16">
    <source>
        <dbReference type="ARBA" id="ARBA00023288"/>
    </source>
</evidence>
<dbReference type="PROSITE" id="PS50050">
    <property type="entry name" value="TNFR_NGFR_2"/>
    <property type="match status" value="2"/>
</dbReference>
<accession>A0A5F9CKJ1</accession>
<keyword evidence="14" id="KW-0675">Receptor</keyword>
<dbReference type="GO" id="GO:0009897">
    <property type="term" value="C:external side of plasma membrane"/>
    <property type="evidence" value="ECO:0007669"/>
    <property type="project" value="TreeGrafter"/>
</dbReference>
<feature type="domain" description="TNFR-Cys" evidence="24">
    <location>
        <begin position="277"/>
        <end position="314"/>
    </location>
</feature>
<evidence type="ECO:0000259" key="23">
    <source>
        <dbReference type="PROSITE" id="PS50017"/>
    </source>
</evidence>
<feature type="compositionally biased region" description="Pro residues" evidence="21">
    <location>
        <begin position="82"/>
        <end position="93"/>
    </location>
</feature>
<evidence type="ECO:0000256" key="4">
    <source>
        <dbReference type="ARBA" id="ARBA00022475"/>
    </source>
</evidence>
<dbReference type="EMBL" id="AAGW02036412">
    <property type="status" value="NOT_ANNOTATED_CDS"/>
    <property type="molecule type" value="Genomic_DNA"/>
</dbReference>
<evidence type="ECO:0000256" key="11">
    <source>
        <dbReference type="ARBA" id="ARBA00023136"/>
    </source>
</evidence>
<dbReference type="Pfam" id="PF00531">
    <property type="entry name" value="Death"/>
    <property type="match status" value="1"/>
</dbReference>
<dbReference type="GO" id="GO:0097192">
    <property type="term" value="P:extrinsic apoptotic signaling pathway in absence of ligand"/>
    <property type="evidence" value="ECO:0007669"/>
    <property type="project" value="TreeGrafter"/>
</dbReference>
<dbReference type="InterPro" id="IPR001368">
    <property type="entry name" value="TNFR/NGFR_Cys_rich_reg"/>
</dbReference>
<protein>
    <recommendedName>
        <fullName evidence="3">Tumor necrosis factor receptor superfamily member 6</fullName>
    </recommendedName>
    <alternativeName>
        <fullName evidence="18">Apo-1 antigen</fullName>
    </alternativeName>
    <alternativeName>
        <fullName evidence="19">Apoptosis-mediating surface antigen FAS</fullName>
    </alternativeName>
    <alternativeName>
        <fullName evidence="17">FASLG receptor</fullName>
    </alternativeName>
</protein>
<evidence type="ECO:0000256" key="12">
    <source>
        <dbReference type="ARBA" id="ARBA00023139"/>
    </source>
</evidence>
<dbReference type="Pfam" id="PF00020">
    <property type="entry name" value="TNFR_c6"/>
    <property type="match status" value="1"/>
</dbReference>
<feature type="compositionally biased region" description="Polar residues" evidence="21">
    <location>
        <begin position="1"/>
        <end position="10"/>
    </location>
</feature>
<sequence>PPLWSYSSESCEGEGFCPQPSAKLLHPSLQSLSPPSPTLPGSHTAGRPAASTPGPYLTRAPRATAETAQDGECPFVQQTLTPSPPRLPPPPTPAQAKLLNQWSPPQRGVPRQSSLPPGPTVAGGGTHTHTHTHTHVKDRFREKARSGLRVTFGERRGPAQAEDTSGDQLSSRRGPRGAVAAPGAGRPAELRAAKVPSRGGLFHSYDRDLGTAASGTKKKADCTSNEGKPDCEPCQEGEEYTDKSHFSSKCRRCSLCDGEHGLEVETDCTTIQNTKCRCKSNFFCNALKCEHCDPCTMCEHGIIEECTQTSNTKCKEKGSTTGSKHHFLWLLCILLLIPIVLGLRRYKKHRDGKHGYDKSTALIPEGVPMNFSDVDISKYIPTIAEEMKINEVKEFVRKNGVNEAKIDEIKNDNIQDTAEQKVQLLRNWHQLHGKKDAYNTLIKGLRKANLCALAEKIQDIVQKDITSDHDNLDIRDEKERQSLA</sequence>
<evidence type="ECO:0000256" key="7">
    <source>
        <dbReference type="ARBA" id="ARBA00022729"/>
    </source>
</evidence>
<feature type="compositionally biased region" description="Basic and acidic residues" evidence="21">
    <location>
        <begin position="135"/>
        <end position="145"/>
    </location>
</feature>
<comment type="subcellular location">
    <subcellularLocation>
        <location evidence="1">Cell membrane</location>
        <topology evidence="1">Single-pass type I membrane protein</topology>
    </subcellularLocation>
    <subcellularLocation>
        <location evidence="2">Membrane raft</location>
    </subcellularLocation>
</comment>
<evidence type="ECO:0000256" key="9">
    <source>
        <dbReference type="ARBA" id="ARBA00022860"/>
    </source>
</evidence>
<dbReference type="GO" id="GO:0006955">
    <property type="term" value="P:immune response"/>
    <property type="evidence" value="ECO:0007669"/>
    <property type="project" value="InterPro"/>
</dbReference>
<keyword evidence="8" id="KW-0677">Repeat</keyword>
<evidence type="ECO:0000256" key="8">
    <source>
        <dbReference type="ARBA" id="ARBA00022737"/>
    </source>
</evidence>
<evidence type="ECO:0000256" key="17">
    <source>
        <dbReference type="ARBA" id="ARBA00030181"/>
    </source>
</evidence>
<reference evidence="25" key="3">
    <citation type="submission" date="2025-09" db="UniProtKB">
        <authorList>
            <consortium name="Ensembl"/>
        </authorList>
    </citation>
    <scope>IDENTIFICATION</scope>
    <source>
        <strain evidence="25">Thorbecke</strain>
    </source>
</reference>
<dbReference type="CDD" id="cd10579">
    <property type="entry name" value="TNFRSF6"/>
    <property type="match status" value="1"/>
</dbReference>